<dbReference type="RefSeq" id="XP_031427538.1">
    <property type="nucleotide sequence ID" value="XM_031571678.2"/>
</dbReference>
<dbReference type="KEGG" id="char:105907394"/>
<protein>
    <submittedName>
        <fullName evidence="6">Lymphocyte cytosolic protein 2a isoform X1</fullName>
    </submittedName>
</protein>
<dbReference type="AlphaFoldDB" id="A0A6P8FGJ3"/>
<dbReference type="GO" id="GO:0005737">
    <property type="term" value="C:cytoplasm"/>
    <property type="evidence" value="ECO:0007669"/>
    <property type="project" value="UniProtKB-ARBA"/>
</dbReference>
<evidence type="ECO:0000256" key="2">
    <source>
        <dbReference type="PROSITE-ProRule" id="PRU00191"/>
    </source>
</evidence>
<feature type="compositionally biased region" description="Pro residues" evidence="3">
    <location>
        <begin position="186"/>
        <end position="200"/>
    </location>
</feature>
<dbReference type="Gene3D" id="1.10.150.50">
    <property type="entry name" value="Transcription Factor, Ets-1"/>
    <property type="match status" value="1"/>
</dbReference>
<dbReference type="Gene3D" id="3.30.505.10">
    <property type="entry name" value="SH2 domain"/>
    <property type="match status" value="1"/>
</dbReference>
<sequence>MSSEIPQKSEVMNWNADRLAAFFSKRRDLAGCDKVILKNHINGQRFLNMSENDLQKFPKLHVPLISKISREINTNVAKRGLFPKRQAATKFEPELVRNEPVGWDPEEFDQSDDDYESPISEDDGGNSDYESPTDGPEDQEHADSDYEPPPSEKTDVVNQICAAKPNADSEYIDDNRARGVSMRNQPPVPPERPGPGPGPALPFGRPNARPKADQSPQRPVCRPQNRLPPGPGPGAPRVDRSKKPSTLERPAPQPAPPGKRPPVSDKDPLAKPPFPGPGVQRSVSAACRGPPIRQPAGDFSHEEQTSRLPFSSNTFPLPRNPSPRPSPPGLPGDSWPSIGGSVIGPGSKSLPGHLKEVKNSRRPSPHRALGSGQDMDPKWYLGQVTRGQAEGRLLGINKDGAYLVRDSSRGSPAQPYTLMVLFQSKVFNIQIRYDTEQQAFLLGTGLKATERFPTVRDIIENYKHMPLLLIDAKNRGSGQQNQCPLIHPAGH</sequence>
<feature type="compositionally biased region" description="Low complexity" evidence="3">
    <location>
        <begin position="331"/>
        <end position="347"/>
    </location>
</feature>
<dbReference type="FunFam" id="3.30.505.10:FF:000016">
    <property type="entry name" value="B-cell linker protein isoform 2"/>
    <property type="match status" value="1"/>
</dbReference>
<feature type="compositionally biased region" description="Pro residues" evidence="3">
    <location>
        <begin position="251"/>
        <end position="260"/>
    </location>
</feature>
<dbReference type="GeneID" id="105907394"/>
<evidence type="ECO:0000313" key="6">
    <source>
        <dbReference type="RefSeq" id="XP_031427538.1"/>
    </source>
</evidence>
<dbReference type="PROSITE" id="PS50001">
    <property type="entry name" value="SH2"/>
    <property type="match status" value="1"/>
</dbReference>
<dbReference type="PRINTS" id="PR00401">
    <property type="entry name" value="SH2DOMAIN"/>
</dbReference>
<reference evidence="6" key="1">
    <citation type="submission" date="2025-08" db="UniProtKB">
        <authorList>
            <consortium name="RefSeq"/>
        </authorList>
    </citation>
    <scope>IDENTIFICATION</scope>
</reference>
<dbReference type="SMART" id="SM00252">
    <property type="entry name" value="SH2"/>
    <property type="match status" value="1"/>
</dbReference>
<dbReference type="GO" id="GO:0035556">
    <property type="term" value="P:intracellular signal transduction"/>
    <property type="evidence" value="ECO:0007669"/>
    <property type="project" value="TreeGrafter"/>
</dbReference>
<dbReference type="PANTHER" id="PTHR14098:SF1">
    <property type="entry name" value="LYMPHOCYTE CYTOSOLIC PROTEIN 2"/>
    <property type="match status" value="1"/>
</dbReference>
<dbReference type="Proteomes" id="UP000515152">
    <property type="component" value="Chromosome 8"/>
</dbReference>
<gene>
    <name evidence="6" type="primary">lcp2a</name>
</gene>
<feature type="compositionally biased region" description="Polar residues" evidence="3">
    <location>
        <begin position="306"/>
        <end position="315"/>
    </location>
</feature>
<proteinExistence type="predicted"/>
<feature type="compositionally biased region" description="Pro residues" evidence="3">
    <location>
        <begin position="318"/>
        <end position="330"/>
    </location>
</feature>
<dbReference type="InterPro" id="IPR051751">
    <property type="entry name" value="Immunoreceptor_sig_adapters"/>
</dbReference>
<dbReference type="SUPFAM" id="SSF55550">
    <property type="entry name" value="SH2 domain"/>
    <property type="match status" value="1"/>
</dbReference>
<feature type="compositionally biased region" description="Basic and acidic residues" evidence="3">
    <location>
        <begin position="237"/>
        <end position="246"/>
    </location>
</feature>
<feature type="compositionally biased region" description="Acidic residues" evidence="3">
    <location>
        <begin position="104"/>
        <end position="125"/>
    </location>
</feature>
<organism evidence="5 6">
    <name type="scientific">Clupea harengus</name>
    <name type="common">Atlantic herring</name>
    <dbReference type="NCBI Taxonomy" id="7950"/>
    <lineage>
        <taxon>Eukaryota</taxon>
        <taxon>Metazoa</taxon>
        <taxon>Chordata</taxon>
        <taxon>Craniata</taxon>
        <taxon>Vertebrata</taxon>
        <taxon>Euteleostomi</taxon>
        <taxon>Actinopterygii</taxon>
        <taxon>Neopterygii</taxon>
        <taxon>Teleostei</taxon>
        <taxon>Clupei</taxon>
        <taxon>Clupeiformes</taxon>
        <taxon>Clupeoidei</taxon>
        <taxon>Clupeidae</taxon>
        <taxon>Clupea</taxon>
    </lineage>
</organism>
<dbReference type="OrthoDB" id="9934029at2759"/>
<evidence type="ECO:0000259" key="4">
    <source>
        <dbReference type="PROSITE" id="PS50001"/>
    </source>
</evidence>
<dbReference type="InterPro" id="IPR013761">
    <property type="entry name" value="SAM/pointed_sf"/>
</dbReference>
<dbReference type="CTD" id="336073"/>
<dbReference type="PANTHER" id="PTHR14098">
    <property type="entry name" value="SH2 DOMAIN CONTAINING PROTEIN"/>
    <property type="match status" value="1"/>
</dbReference>
<feature type="compositionally biased region" description="Basic and acidic residues" evidence="3">
    <location>
        <begin position="138"/>
        <end position="155"/>
    </location>
</feature>
<keyword evidence="5" id="KW-1185">Reference proteome</keyword>
<dbReference type="InterPro" id="IPR000980">
    <property type="entry name" value="SH2"/>
</dbReference>
<dbReference type="GO" id="GO:0007169">
    <property type="term" value="P:cell surface receptor protein tyrosine kinase signaling pathway"/>
    <property type="evidence" value="ECO:0007669"/>
    <property type="project" value="TreeGrafter"/>
</dbReference>
<evidence type="ECO:0000256" key="3">
    <source>
        <dbReference type="SAM" id="MobiDB-lite"/>
    </source>
</evidence>
<feature type="domain" description="SH2" evidence="4">
    <location>
        <begin position="379"/>
        <end position="489"/>
    </location>
</feature>
<evidence type="ECO:0000313" key="5">
    <source>
        <dbReference type="Proteomes" id="UP000515152"/>
    </source>
</evidence>
<dbReference type="Pfam" id="PF00017">
    <property type="entry name" value="SH2"/>
    <property type="match status" value="1"/>
</dbReference>
<dbReference type="InterPro" id="IPR036860">
    <property type="entry name" value="SH2_dom_sf"/>
</dbReference>
<evidence type="ECO:0000256" key="1">
    <source>
        <dbReference type="ARBA" id="ARBA00022999"/>
    </source>
</evidence>
<dbReference type="SUPFAM" id="SSF47769">
    <property type="entry name" value="SAM/Pointed domain"/>
    <property type="match status" value="1"/>
</dbReference>
<accession>A0A6P8FGJ3</accession>
<name>A0A6P8FGJ3_CLUHA</name>
<keyword evidence="1 2" id="KW-0727">SH2 domain</keyword>
<feature type="region of interest" description="Disordered" evidence="3">
    <location>
        <begin position="93"/>
        <end position="376"/>
    </location>
</feature>